<dbReference type="RefSeq" id="WP_005444283.1">
    <property type="nucleotide sequence ID" value="NZ_CM001466.1"/>
</dbReference>
<evidence type="ECO:0000313" key="2">
    <source>
        <dbReference type="EMBL" id="EHY90770.1"/>
    </source>
</evidence>
<dbReference type="Gene3D" id="3.40.1580.10">
    <property type="entry name" value="SMI1/KNR4-like"/>
    <property type="match status" value="1"/>
</dbReference>
<protein>
    <recommendedName>
        <fullName evidence="1">Knr4/Smi1-like domain-containing protein</fullName>
    </recommendedName>
</protein>
<dbReference type="AlphaFoldDB" id="H8GC01"/>
<feature type="non-terminal residue" evidence="2">
    <location>
        <position position="1"/>
    </location>
</feature>
<proteinExistence type="predicted"/>
<name>H8GC01_9PSEU</name>
<dbReference type="EMBL" id="CM001466">
    <property type="protein sequence ID" value="EHY90770.1"/>
    <property type="molecule type" value="Genomic_DNA"/>
</dbReference>
<feature type="domain" description="Knr4/Smi1-like" evidence="1">
    <location>
        <begin position="71"/>
        <end position="169"/>
    </location>
</feature>
<dbReference type="InterPro" id="IPR037883">
    <property type="entry name" value="Knr4/Smi1-like_sf"/>
</dbReference>
<dbReference type="InterPro" id="IPR018958">
    <property type="entry name" value="Knr4/Smi1-like_dom"/>
</dbReference>
<dbReference type="Proteomes" id="UP000004705">
    <property type="component" value="Chromosome"/>
</dbReference>
<dbReference type="SUPFAM" id="SSF160631">
    <property type="entry name" value="SMI1/KNR4-like"/>
    <property type="match status" value="1"/>
</dbReference>
<sequence>AGARPLARLLAAGALAVPDGWAAHYVDALVAALGTRHRAAATHPTRDSGSWRELIDEILWLRGTPDTAPPPASAEEIAAAEARLGRILPESYRRFLTTCDGLPADVVFPRLRGVAELTTLVVAPDGTPGAVVISDPGALVLRTGTGEVLDDDPVFGRSVHRDVEALLEQHRDLLLAAEEPDRPL</sequence>
<dbReference type="HOGENOM" id="CLU_1516843_0_0_11"/>
<evidence type="ECO:0000313" key="3">
    <source>
        <dbReference type="Proteomes" id="UP000004705"/>
    </source>
</evidence>
<dbReference type="SMART" id="SM00860">
    <property type="entry name" value="SMI1_KNR4"/>
    <property type="match status" value="1"/>
</dbReference>
<reference evidence="2 3" key="1">
    <citation type="journal article" date="2012" name="Stand. Genomic Sci.">
        <title>Genome sequence of the soil bacterium Saccharomonospora azurea type strain (NA-128(T)).</title>
        <authorList>
            <person name="Klenk H.P."/>
            <person name="Held B."/>
            <person name="Lucas S."/>
            <person name="Lapidus A."/>
            <person name="Copeland A."/>
            <person name="Hammon N."/>
            <person name="Pitluck S."/>
            <person name="Goodwin L.A."/>
            <person name="Han C."/>
            <person name="Tapia R."/>
            <person name="Brambilla E.M."/>
            <person name="Potter G."/>
            <person name="Land M."/>
            <person name="Ivanova N."/>
            <person name="Rohde M."/>
            <person name="Goker M."/>
            <person name="Detter J.C."/>
            <person name="Kyrpides N.C."/>
            <person name="Woyke T."/>
        </authorList>
    </citation>
    <scope>NUCLEOTIDE SEQUENCE [LARGE SCALE GENOMIC DNA]</scope>
    <source>
        <strain evidence="2 3">NA-128</strain>
    </source>
</reference>
<evidence type="ECO:0000259" key="1">
    <source>
        <dbReference type="SMART" id="SM00860"/>
    </source>
</evidence>
<accession>H8GC01</accession>
<keyword evidence="3" id="KW-1185">Reference proteome</keyword>
<organism evidence="2 3">
    <name type="scientific">Saccharomonospora azurea NA-128</name>
    <dbReference type="NCBI Taxonomy" id="882081"/>
    <lineage>
        <taxon>Bacteria</taxon>
        <taxon>Bacillati</taxon>
        <taxon>Actinomycetota</taxon>
        <taxon>Actinomycetes</taxon>
        <taxon>Pseudonocardiales</taxon>
        <taxon>Pseudonocardiaceae</taxon>
        <taxon>Saccharomonospora</taxon>
    </lineage>
</organism>
<gene>
    <name evidence="2" type="ORF">SacazDRAFT_03913</name>
</gene>
<dbReference type="Pfam" id="PF09346">
    <property type="entry name" value="SMI1_KNR4"/>
    <property type="match status" value="1"/>
</dbReference>